<sequence>MHQVRTTPMQISTMKFIGIFLGIMSCGHQMAGAQDLPISPIPGAGKVAALAVPVASTSNPQASALPIQQLWTLQAGETIGHSLRVWAEKAQWSVVWSLPRDWVVPSTASFTGSFPDAAEKVIKTLSANGALVRAQIYEGNRTIVVTGPGTTQQ</sequence>
<keyword evidence="3" id="KW-1185">Reference proteome</keyword>
<evidence type="ECO:0000313" key="2">
    <source>
        <dbReference type="EMBL" id="ART61503.1"/>
    </source>
</evidence>
<dbReference type="PROSITE" id="PS51257">
    <property type="entry name" value="PROKAR_LIPOPROTEIN"/>
    <property type="match status" value="1"/>
</dbReference>
<evidence type="ECO:0000259" key="1">
    <source>
        <dbReference type="Pfam" id="PF10671"/>
    </source>
</evidence>
<gene>
    <name evidence="2" type="ORF">CBP36_21285</name>
</gene>
<feature type="domain" description="Toxin co-regulated pilus biosynthesis protein Q C-terminal" evidence="1">
    <location>
        <begin position="70"/>
        <end position="146"/>
    </location>
</feature>
<evidence type="ECO:0000313" key="3">
    <source>
        <dbReference type="Proteomes" id="UP000194440"/>
    </source>
</evidence>
<dbReference type="AlphaFoldDB" id="A0A240UKA1"/>
<reference evidence="2" key="1">
    <citation type="submission" date="2017-05" db="EMBL/GenBank/DDBJ databases">
        <title>Polyphasic characterization of four soil-derived phenanthrene-degrading Acidovorax strains and proposal of Acidovorax phenanthrenivorans sp. nov.</title>
        <authorList>
            <person name="Singleton D."/>
            <person name="Lee J."/>
            <person name="Dickey A.N."/>
            <person name="Stroud A."/>
            <person name="Scholl E.H."/>
            <person name="Wright F.A."/>
            <person name="Aitken M.D."/>
        </authorList>
    </citation>
    <scope>NUCLEOTIDE SEQUENCE</scope>
    <source>
        <strain evidence="2">P4</strain>
        <plasmid evidence="2">pACP4.3</plasmid>
    </source>
</reference>
<dbReference type="EMBL" id="CP021369">
    <property type="protein sequence ID" value="ART61503.1"/>
    <property type="molecule type" value="Genomic_DNA"/>
</dbReference>
<dbReference type="InterPro" id="IPR018927">
    <property type="entry name" value="Pilus_synth_Q_C"/>
</dbReference>
<dbReference type="Pfam" id="PF10671">
    <property type="entry name" value="TcpQ"/>
    <property type="match status" value="1"/>
</dbReference>
<dbReference type="Proteomes" id="UP000194440">
    <property type="component" value="Plasmid pACP4.3"/>
</dbReference>
<accession>A0A240UKA1</accession>
<protein>
    <recommendedName>
        <fullName evidence="1">Toxin co-regulated pilus biosynthesis protein Q C-terminal domain-containing protein</fullName>
    </recommendedName>
</protein>
<keyword evidence="2" id="KW-0614">Plasmid</keyword>
<organism evidence="2 3">
    <name type="scientific">Acidovorax carolinensis</name>
    <dbReference type="NCBI Taxonomy" id="553814"/>
    <lineage>
        <taxon>Bacteria</taxon>
        <taxon>Pseudomonadati</taxon>
        <taxon>Pseudomonadota</taxon>
        <taxon>Betaproteobacteria</taxon>
        <taxon>Burkholderiales</taxon>
        <taxon>Comamonadaceae</taxon>
        <taxon>Acidovorax</taxon>
    </lineage>
</organism>
<proteinExistence type="predicted"/>
<geneLocation type="plasmid" evidence="2 3">
    <name>pACP4.3</name>
</geneLocation>
<dbReference type="KEGG" id="acip:CBP36_21285"/>
<dbReference type="Gene3D" id="3.55.50.70">
    <property type="match status" value="1"/>
</dbReference>
<name>A0A240UKA1_9BURK</name>